<evidence type="ECO:0000313" key="2">
    <source>
        <dbReference type="Proteomes" id="UP001055879"/>
    </source>
</evidence>
<dbReference type="EMBL" id="CM042063">
    <property type="protein sequence ID" value="KAI3667185.1"/>
    <property type="molecule type" value="Genomic_DNA"/>
</dbReference>
<accession>A0ACB8XJG1</accession>
<organism evidence="1 2">
    <name type="scientific">Arctium lappa</name>
    <name type="common">Greater burdock</name>
    <name type="synonym">Lappa major</name>
    <dbReference type="NCBI Taxonomy" id="4217"/>
    <lineage>
        <taxon>Eukaryota</taxon>
        <taxon>Viridiplantae</taxon>
        <taxon>Streptophyta</taxon>
        <taxon>Embryophyta</taxon>
        <taxon>Tracheophyta</taxon>
        <taxon>Spermatophyta</taxon>
        <taxon>Magnoliopsida</taxon>
        <taxon>eudicotyledons</taxon>
        <taxon>Gunneridae</taxon>
        <taxon>Pentapetalae</taxon>
        <taxon>asterids</taxon>
        <taxon>campanulids</taxon>
        <taxon>Asterales</taxon>
        <taxon>Asteraceae</taxon>
        <taxon>Carduoideae</taxon>
        <taxon>Cardueae</taxon>
        <taxon>Arctiinae</taxon>
        <taxon>Arctium</taxon>
    </lineage>
</organism>
<reference evidence="2" key="1">
    <citation type="journal article" date="2022" name="Mol. Ecol. Resour.">
        <title>The genomes of chicory, endive, great burdock and yacon provide insights into Asteraceae palaeo-polyploidization history and plant inulin production.</title>
        <authorList>
            <person name="Fan W."/>
            <person name="Wang S."/>
            <person name="Wang H."/>
            <person name="Wang A."/>
            <person name="Jiang F."/>
            <person name="Liu H."/>
            <person name="Zhao H."/>
            <person name="Xu D."/>
            <person name="Zhang Y."/>
        </authorList>
    </citation>
    <scope>NUCLEOTIDE SEQUENCE [LARGE SCALE GENOMIC DNA]</scope>
    <source>
        <strain evidence="2">cv. Niubang</strain>
    </source>
</reference>
<evidence type="ECO:0000313" key="1">
    <source>
        <dbReference type="EMBL" id="KAI3667185.1"/>
    </source>
</evidence>
<keyword evidence="2" id="KW-1185">Reference proteome</keyword>
<gene>
    <name evidence="1" type="ORF">L6452_42234</name>
</gene>
<sequence length="110" mass="12929">MSTACYNCRKPGHISKECRAKKVNDSAYYRKKLELAEKRENGTALLAEEEFWLDHSHDEVANVEIAQMCLVGDDQSDDSKTDEDEFKFHWTSEKKELDLENEKRMNNKRK</sequence>
<protein>
    <submittedName>
        <fullName evidence="1">Uncharacterized protein</fullName>
    </submittedName>
</protein>
<dbReference type="Proteomes" id="UP001055879">
    <property type="component" value="Linkage Group LG17"/>
</dbReference>
<reference evidence="1 2" key="2">
    <citation type="journal article" date="2022" name="Mol. Ecol. Resour.">
        <title>The genomes of chicory, endive, great burdock and yacon provide insights into Asteraceae paleo-polyploidization history and plant inulin production.</title>
        <authorList>
            <person name="Fan W."/>
            <person name="Wang S."/>
            <person name="Wang H."/>
            <person name="Wang A."/>
            <person name="Jiang F."/>
            <person name="Liu H."/>
            <person name="Zhao H."/>
            <person name="Xu D."/>
            <person name="Zhang Y."/>
        </authorList>
    </citation>
    <scope>NUCLEOTIDE SEQUENCE [LARGE SCALE GENOMIC DNA]</scope>
    <source>
        <strain evidence="2">cv. Niubang</strain>
    </source>
</reference>
<proteinExistence type="predicted"/>
<name>A0ACB8XJG1_ARCLA</name>
<comment type="caution">
    <text evidence="1">The sequence shown here is derived from an EMBL/GenBank/DDBJ whole genome shotgun (WGS) entry which is preliminary data.</text>
</comment>